<dbReference type="SUPFAM" id="SSF158548">
    <property type="entry name" value="FLJ32549 domain-like"/>
    <property type="match status" value="1"/>
</dbReference>
<organism evidence="1">
    <name type="scientific">Spongospora subterranea</name>
    <dbReference type="NCBI Taxonomy" id="70186"/>
    <lineage>
        <taxon>Eukaryota</taxon>
        <taxon>Sar</taxon>
        <taxon>Rhizaria</taxon>
        <taxon>Endomyxa</taxon>
        <taxon>Phytomyxea</taxon>
        <taxon>Plasmodiophorida</taxon>
        <taxon>Plasmodiophoridae</taxon>
        <taxon>Spongospora</taxon>
    </lineage>
</organism>
<dbReference type="GO" id="GO:0042149">
    <property type="term" value="P:cellular response to glucose starvation"/>
    <property type="evidence" value="ECO:0007669"/>
    <property type="project" value="TreeGrafter"/>
</dbReference>
<dbReference type="GO" id="GO:0034198">
    <property type="term" value="P:cellular response to amino acid starvation"/>
    <property type="evidence" value="ECO:0007669"/>
    <property type="project" value="TreeGrafter"/>
</dbReference>
<proteinExistence type="predicted"/>
<evidence type="ECO:0000313" key="1">
    <source>
        <dbReference type="EMBL" id="CRZ09665.1"/>
    </source>
</evidence>
<name>A0A0H5R688_9EUKA</name>
<reference evidence="1" key="1">
    <citation type="submission" date="2015-04" db="EMBL/GenBank/DDBJ databases">
        <title>The genome sequence of the plant pathogenic Rhizarian Plasmodiophora brassicae reveals insights in its biotrophic life cycle and the origin of chitin synthesis.</title>
        <authorList>
            <person name="Schwelm A."/>
            <person name="Fogelqvist J."/>
            <person name="Knaust A."/>
            <person name="Julke S."/>
            <person name="Lilja T."/>
            <person name="Dhandapani V."/>
            <person name="Bonilla-Rosso G."/>
            <person name="Karlsson M."/>
            <person name="Shevchenko A."/>
            <person name="Choi S.R."/>
            <person name="Kim H.G."/>
            <person name="Park J.Y."/>
            <person name="Lim Y.P."/>
            <person name="Ludwig-Muller J."/>
            <person name="Dixelius C."/>
        </authorList>
    </citation>
    <scope>NUCLEOTIDE SEQUENCE</scope>
    <source>
        <tissue evidence="1">Potato root galls</tissue>
    </source>
</reference>
<sequence length="376" mass="41517">MTGLHAIVASDLRPVISTAALSPEIAKDLRDCEYTYRRMAFMSPDRGRTVRPFESVIDDIRTQLSMLVCVGDAALALEFQQRLLESRLIMVGVYRLLANSAASRPELDSILAVLALSIENLPAPILDCEKLLEQTHLEMTLLVNLIEVQVAIQSMQFVNCIVSLYEAKTELTRAKKHPSLRGFSSVTWFQTFFSTLFARVNVYFHDILKRSYRSPPPLANLLKKCDINLISQIGSGITKAGAACACLIYNGSELSSPPTMISGYQFPEDASTVSGLGFWPCVYSFSCTAGFNLQMHMANIVSLLMDHSSPLRLFGGPVVHRDNSSGISYVFIQVDVRMFLVIIASNPQSNQAAAQLVQTANSLARPFRDIPPPSPY</sequence>
<dbReference type="InterPro" id="IPR018544">
    <property type="entry name" value="KICS_2"/>
</dbReference>
<dbReference type="AlphaFoldDB" id="A0A0H5R688"/>
<dbReference type="SUPFAM" id="SSF160651">
    <property type="entry name" value="FLJ32549 C-terminal domain-like"/>
    <property type="match status" value="1"/>
</dbReference>
<dbReference type="PANTHER" id="PTHR31581:SF1">
    <property type="entry name" value="KICSTOR SUBUNIT 2"/>
    <property type="match status" value="1"/>
</dbReference>
<accession>A0A0H5R688</accession>
<dbReference type="Gene3D" id="1.10.3450.30">
    <property type="match status" value="1"/>
</dbReference>
<dbReference type="PANTHER" id="PTHR31581">
    <property type="entry name" value="KICSTOR COMPLEX PROTEIN C12ORF66"/>
    <property type="match status" value="1"/>
</dbReference>
<protein>
    <submittedName>
        <fullName evidence="1">Uncharacterized protein</fullName>
    </submittedName>
</protein>
<dbReference type="GO" id="GO:1904262">
    <property type="term" value="P:negative regulation of TORC1 signaling"/>
    <property type="evidence" value="ECO:0007669"/>
    <property type="project" value="TreeGrafter"/>
</dbReference>
<dbReference type="Pfam" id="PF09404">
    <property type="entry name" value="C12orf66_like"/>
    <property type="match status" value="1"/>
</dbReference>
<dbReference type="InterPro" id="IPR038060">
    <property type="entry name" value="C12orf66-like_central_sf"/>
</dbReference>
<dbReference type="EMBL" id="HACM01009223">
    <property type="protein sequence ID" value="CRZ09665.1"/>
    <property type="molecule type" value="Transcribed_RNA"/>
</dbReference>
<dbReference type="GO" id="GO:0061462">
    <property type="term" value="P:protein localization to lysosome"/>
    <property type="evidence" value="ECO:0007669"/>
    <property type="project" value="TreeGrafter"/>
</dbReference>
<dbReference type="Gene3D" id="3.30.450.240">
    <property type="match status" value="1"/>
</dbReference>